<name>A0ABT7QLK1_9GAMM</name>
<protein>
    <recommendedName>
        <fullName evidence="4">dihydroneopterin aldolase</fullName>
        <ecNumber evidence="4">4.1.2.25</ecNumber>
    </recommendedName>
    <alternativeName>
        <fullName evidence="7">7,8-dihydroneopterin aldolase</fullName>
    </alternativeName>
</protein>
<organism evidence="9 10">
    <name type="scientific">Candidatus Doriopsillibacter californiensis</name>
    <dbReference type="NCBI Taxonomy" id="2970740"/>
    <lineage>
        <taxon>Bacteria</taxon>
        <taxon>Pseudomonadati</taxon>
        <taxon>Pseudomonadota</taxon>
        <taxon>Gammaproteobacteria</taxon>
        <taxon>Candidatus Tethybacterales</taxon>
        <taxon>Candidatus Persebacteraceae</taxon>
        <taxon>Candidatus Doriopsillibacter</taxon>
    </lineage>
</organism>
<dbReference type="PANTHER" id="PTHR42844">
    <property type="entry name" value="DIHYDRONEOPTERIN ALDOLASE 1-RELATED"/>
    <property type="match status" value="1"/>
</dbReference>
<proteinExistence type="inferred from homology"/>
<comment type="catalytic activity">
    <reaction evidence="1">
        <text>7,8-dihydroneopterin = 6-hydroxymethyl-7,8-dihydropterin + glycolaldehyde</text>
        <dbReference type="Rhea" id="RHEA:10540"/>
        <dbReference type="ChEBI" id="CHEBI:17001"/>
        <dbReference type="ChEBI" id="CHEBI:17071"/>
        <dbReference type="ChEBI" id="CHEBI:44841"/>
        <dbReference type="EC" id="4.1.2.25"/>
    </reaction>
</comment>
<dbReference type="EMBL" id="JANQAO010000002">
    <property type="protein sequence ID" value="MDM5147572.1"/>
    <property type="molecule type" value="Genomic_DNA"/>
</dbReference>
<evidence type="ECO:0000259" key="8">
    <source>
        <dbReference type="SMART" id="SM00905"/>
    </source>
</evidence>
<gene>
    <name evidence="9" type="ORF">NQX30_04205</name>
</gene>
<evidence type="ECO:0000256" key="3">
    <source>
        <dbReference type="ARBA" id="ARBA00005708"/>
    </source>
</evidence>
<dbReference type="InterPro" id="IPR006156">
    <property type="entry name" value="Dihydroneopterin_aldolase"/>
</dbReference>
<dbReference type="EC" id="4.1.2.25" evidence="4"/>
<dbReference type="NCBIfam" id="TIGR00526">
    <property type="entry name" value="folB_dom"/>
    <property type="match status" value="1"/>
</dbReference>
<dbReference type="Pfam" id="PF02152">
    <property type="entry name" value="FolB"/>
    <property type="match status" value="1"/>
</dbReference>
<feature type="domain" description="Dihydroneopterin aldolase/epimerase" evidence="8">
    <location>
        <begin position="14"/>
        <end position="120"/>
    </location>
</feature>
<dbReference type="InterPro" id="IPR043133">
    <property type="entry name" value="GTP-CH-I_C/QueF"/>
</dbReference>
<keyword evidence="10" id="KW-1185">Reference proteome</keyword>
<accession>A0ABT7QLK1</accession>
<dbReference type="PANTHER" id="PTHR42844:SF1">
    <property type="entry name" value="DIHYDRONEOPTERIN ALDOLASE 1-RELATED"/>
    <property type="match status" value="1"/>
</dbReference>
<reference evidence="9" key="2">
    <citation type="journal article" date="2023" name="Microbiome">
        <title>Synthase-selected sorting approach identifies a beta-lactone synthase in a nudibranch symbiotic bacterium.</title>
        <authorList>
            <person name="Dzunkova M."/>
            <person name="La Clair J.J."/>
            <person name="Tyml T."/>
            <person name="Doud D."/>
            <person name="Schulz F."/>
            <person name="Piquer-Esteban S."/>
            <person name="Porcel Sanchis D."/>
            <person name="Osborn A."/>
            <person name="Robinson D."/>
            <person name="Louie K.B."/>
            <person name="Bowen B.P."/>
            <person name="Bowers R.M."/>
            <person name="Lee J."/>
            <person name="Arnau V."/>
            <person name="Diaz-Villanueva W."/>
            <person name="Stepanauskas R."/>
            <person name="Gosliner T."/>
            <person name="Date S.V."/>
            <person name="Northen T.R."/>
            <person name="Cheng J.F."/>
            <person name="Burkart M.D."/>
            <person name="Woyke T."/>
        </authorList>
    </citation>
    <scope>NUCLEOTIDE SEQUENCE</scope>
    <source>
        <strain evidence="9">Df01</strain>
    </source>
</reference>
<dbReference type="Proteomes" id="UP001168167">
    <property type="component" value="Unassembled WGS sequence"/>
</dbReference>
<reference evidence="9" key="1">
    <citation type="submission" date="2022-08" db="EMBL/GenBank/DDBJ databases">
        <authorList>
            <person name="Dzunkova M."/>
            <person name="La Clair J."/>
            <person name="Tyml T."/>
            <person name="Doud D."/>
            <person name="Schulz F."/>
            <person name="Piquer S."/>
            <person name="Porcel Sanchis D."/>
            <person name="Osborn A."/>
            <person name="Robinson D."/>
            <person name="Louie K.B."/>
            <person name="Bowen B.P."/>
            <person name="Bowers R."/>
            <person name="Lee J."/>
            <person name="Arnau Llombart V."/>
            <person name="Diaz Villanueva W."/>
            <person name="Gosliner T."/>
            <person name="Northen T."/>
            <person name="Cheng J.-F."/>
            <person name="Burkart M.D."/>
            <person name="Woyke T."/>
        </authorList>
    </citation>
    <scope>NUCLEOTIDE SEQUENCE</scope>
    <source>
        <strain evidence="9">Df01</strain>
    </source>
</reference>
<keyword evidence="6" id="KW-0456">Lyase</keyword>
<evidence type="ECO:0000313" key="10">
    <source>
        <dbReference type="Proteomes" id="UP001168167"/>
    </source>
</evidence>
<sequence length="122" mass="13629">MPTNNNDCQADYRIIIKGLRLSCTIGIDMAETGVSQQVLLDVIIIPSTKSNDDVPAVDYAVVAQRLREFSTSKTHGLLETFVNESAAFIMKEFATVEVRIYCRKPHIASDLEEVGVEVIKRR</sequence>
<dbReference type="Gene3D" id="3.30.1130.10">
    <property type="match status" value="1"/>
</dbReference>
<evidence type="ECO:0000256" key="1">
    <source>
        <dbReference type="ARBA" id="ARBA00001353"/>
    </source>
</evidence>
<comment type="similarity">
    <text evidence="3">Belongs to the DHNA family.</text>
</comment>
<evidence type="ECO:0000256" key="7">
    <source>
        <dbReference type="ARBA" id="ARBA00032903"/>
    </source>
</evidence>
<comment type="pathway">
    <text evidence="2">Cofactor biosynthesis; tetrahydrofolate biosynthesis; 2-amino-4-hydroxy-6-hydroxymethyl-7,8-dihydropteridine diphosphate from 7,8-dihydroneopterin triphosphate: step 3/4.</text>
</comment>
<evidence type="ECO:0000256" key="6">
    <source>
        <dbReference type="ARBA" id="ARBA00023239"/>
    </source>
</evidence>
<dbReference type="InterPro" id="IPR006157">
    <property type="entry name" value="FolB_dom"/>
</dbReference>
<comment type="caution">
    <text evidence="9">The sequence shown here is derived from an EMBL/GenBank/DDBJ whole genome shotgun (WGS) entry which is preliminary data.</text>
</comment>
<evidence type="ECO:0000256" key="4">
    <source>
        <dbReference type="ARBA" id="ARBA00013043"/>
    </source>
</evidence>
<evidence type="ECO:0000313" key="9">
    <source>
        <dbReference type="EMBL" id="MDM5147572.1"/>
    </source>
</evidence>
<keyword evidence="5" id="KW-0289">Folate biosynthesis</keyword>
<evidence type="ECO:0000256" key="5">
    <source>
        <dbReference type="ARBA" id="ARBA00022909"/>
    </source>
</evidence>
<evidence type="ECO:0000256" key="2">
    <source>
        <dbReference type="ARBA" id="ARBA00005013"/>
    </source>
</evidence>
<dbReference type="SMART" id="SM00905">
    <property type="entry name" value="FolB"/>
    <property type="match status" value="1"/>
</dbReference>
<dbReference type="SUPFAM" id="SSF55620">
    <property type="entry name" value="Tetrahydrobiopterin biosynthesis enzymes-like"/>
    <property type="match status" value="1"/>
</dbReference>